<dbReference type="Gene3D" id="1.10.3730.10">
    <property type="entry name" value="ProC C-terminal domain-like"/>
    <property type="match status" value="1"/>
</dbReference>
<dbReference type="Gene3D" id="3.40.50.720">
    <property type="entry name" value="NAD(P)-binding Rossmann-like Domain"/>
    <property type="match status" value="1"/>
</dbReference>
<reference evidence="4 5" key="1">
    <citation type="submission" date="2020-08" db="EMBL/GenBank/DDBJ databases">
        <title>Genomic Encyclopedia of Type Strains, Phase III (KMG-III): the genomes of soil and plant-associated and newly described type strains.</title>
        <authorList>
            <person name="Whitman W."/>
        </authorList>
    </citation>
    <scope>NUCLEOTIDE SEQUENCE [LARGE SCALE GENOMIC DNA]</scope>
    <source>
        <strain evidence="4 5">SFB5A</strain>
    </source>
</reference>
<evidence type="ECO:0000259" key="3">
    <source>
        <dbReference type="Pfam" id="PF14748"/>
    </source>
</evidence>
<organism evidence="4 5">
    <name type="scientific">Streptomyces nymphaeiformis</name>
    <dbReference type="NCBI Taxonomy" id="2663842"/>
    <lineage>
        <taxon>Bacteria</taxon>
        <taxon>Bacillati</taxon>
        <taxon>Actinomycetota</taxon>
        <taxon>Actinomycetes</taxon>
        <taxon>Kitasatosporales</taxon>
        <taxon>Streptomycetaceae</taxon>
        <taxon>Streptomyces</taxon>
    </lineage>
</organism>
<dbReference type="Pfam" id="PF14748">
    <property type="entry name" value="P5CR_dimer"/>
    <property type="match status" value="1"/>
</dbReference>
<protein>
    <submittedName>
        <fullName evidence="4">Competence protein ComER</fullName>
    </submittedName>
</protein>
<dbReference type="SUPFAM" id="SSF51735">
    <property type="entry name" value="NAD(P)-binding Rossmann-fold domains"/>
    <property type="match status" value="1"/>
</dbReference>
<dbReference type="SUPFAM" id="SSF48179">
    <property type="entry name" value="6-phosphogluconate dehydrogenase C-terminal domain-like"/>
    <property type="match status" value="1"/>
</dbReference>
<evidence type="ECO:0000313" key="5">
    <source>
        <dbReference type="Proteomes" id="UP000582643"/>
    </source>
</evidence>
<feature type="domain" description="Pyrroline-5-carboxylate reductase catalytic N-terminal" evidence="2">
    <location>
        <begin position="6"/>
        <end position="99"/>
    </location>
</feature>
<proteinExistence type="inferred from homology"/>
<dbReference type="AlphaFoldDB" id="A0A7W7XFE4"/>
<dbReference type="PANTHER" id="PTHR11645">
    <property type="entry name" value="PYRROLINE-5-CARBOXYLATE REDUCTASE"/>
    <property type="match status" value="1"/>
</dbReference>
<dbReference type="InterPro" id="IPR008927">
    <property type="entry name" value="6-PGluconate_DH-like_C_sf"/>
</dbReference>
<evidence type="ECO:0000259" key="2">
    <source>
        <dbReference type="Pfam" id="PF03807"/>
    </source>
</evidence>
<dbReference type="InterPro" id="IPR028939">
    <property type="entry name" value="P5C_Rdtase_cat_N"/>
</dbReference>
<sequence length="272" mass="28043">MRKHRTVGVVGLGRMGLTLVAGFGAAVGPGRLFAAGRSPASVARLREAVPGAVVLPLAELPRQVGLIVLCVRNADLPAVLDELRPRLTVRHTVVTINNGLPLRTLAEAVPGPVAKLIPSVGNDIGAGATLLVPGPRLTEQDTEDLLALLRSFSTPFVIEEGQGRAATDLASCGPALVAGAVRAMVDAQQERGAPLPRELAEQLVAQSLHALSRLVGQGARLDDIVNRVAVPGGNTAAALDAAEGDLAAAWRAAFQATTDNERSKPAPRLGPS</sequence>
<dbReference type="GO" id="GO:0004735">
    <property type="term" value="F:pyrroline-5-carboxylate reductase activity"/>
    <property type="evidence" value="ECO:0007669"/>
    <property type="project" value="InterPro"/>
</dbReference>
<dbReference type="InterPro" id="IPR036291">
    <property type="entry name" value="NAD(P)-bd_dom_sf"/>
</dbReference>
<keyword evidence="5" id="KW-1185">Reference proteome</keyword>
<evidence type="ECO:0000256" key="1">
    <source>
        <dbReference type="ARBA" id="ARBA00005525"/>
    </source>
</evidence>
<dbReference type="PIRSF" id="PIRSF000193">
    <property type="entry name" value="Pyrrol-5-carb_rd"/>
    <property type="match status" value="1"/>
</dbReference>
<evidence type="ECO:0000313" key="4">
    <source>
        <dbReference type="EMBL" id="MBB4986330.1"/>
    </source>
</evidence>
<gene>
    <name evidence="4" type="ORF">GGE06_007297</name>
</gene>
<comment type="caution">
    <text evidence="4">The sequence shown here is derived from an EMBL/GenBank/DDBJ whole genome shotgun (WGS) entry which is preliminary data.</text>
</comment>
<dbReference type="InterPro" id="IPR000304">
    <property type="entry name" value="Pyrroline-COOH_reductase"/>
</dbReference>
<comment type="similarity">
    <text evidence="1">Belongs to the pyrroline-5-carboxylate reductase family.</text>
</comment>
<dbReference type="GO" id="GO:0055129">
    <property type="term" value="P:L-proline biosynthetic process"/>
    <property type="evidence" value="ECO:0007669"/>
    <property type="project" value="TreeGrafter"/>
</dbReference>
<dbReference type="EMBL" id="JACHJY010000012">
    <property type="protein sequence ID" value="MBB4986330.1"/>
    <property type="molecule type" value="Genomic_DNA"/>
</dbReference>
<dbReference type="Pfam" id="PF03807">
    <property type="entry name" value="F420_oxidored"/>
    <property type="match status" value="1"/>
</dbReference>
<accession>A0A7W7XFE4</accession>
<dbReference type="InterPro" id="IPR029036">
    <property type="entry name" value="P5CR_dimer"/>
</dbReference>
<dbReference type="PANTHER" id="PTHR11645:SF53">
    <property type="entry name" value="PYRROLINE-5-CARBOXYLATE REDUCTASE 3"/>
    <property type="match status" value="1"/>
</dbReference>
<feature type="domain" description="Pyrroline-5-carboxylate reductase dimerisation" evidence="3">
    <location>
        <begin position="162"/>
        <end position="262"/>
    </location>
</feature>
<name>A0A7W7XFE4_9ACTN</name>
<dbReference type="RefSeq" id="WP_184932743.1">
    <property type="nucleotide sequence ID" value="NZ_JACHJY010000012.1"/>
</dbReference>
<dbReference type="Proteomes" id="UP000582643">
    <property type="component" value="Unassembled WGS sequence"/>
</dbReference>